<proteinExistence type="predicted"/>
<dbReference type="AlphaFoldDB" id="A0A5N6PUG3"/>
<comment type="caution">
    <text evidence="1">The sequence shown here is derived from an EMBL/GenBank/DDBJ whole genome shotgun (WGS) entry which is preliminary data.</text>
</comment>
<name>A0A5N6PUG3_9ASTR</name>
<keyword evidence="2" id="KW-1185">Reference proteome</keyword>
<dbReference type="EMBL" id="SZYD01000002">
    <property type="protein sequence ID" value="KAD7116737.1"/>
    <property type="molecule type" value="Genomic_DNA"/>
</dbReference>
<organism evidence="1 2">
    <name type="scientific">Mikania micrantha</name>
    <name type="common">bitter vine</name>
    <dbReference type="NCBI Taxonomy" id="192012"/>
    <lineage>
        <taxon>Eukaryota</taxon>
        <taxon>Viridiplantae</taxon>
        <taxon>Streptophyta</taxon>
        <taxon>Embryophyta</taxon>
        <taxon>Tracheophyta</taxon>
        <taxon>Spermatophyta</taxon>
        <taxon>Magnoliopsida</taxon>
        <taxon>eudicotyledons</taxon>
        <taxon>Gunneridae</taxon>
        <taxon>Pentapetalae</taxon>
        <taxon>asterids</taxon>
        <taxon>campanulids</taxon>
        <taxon>Asterales</taxon>
        <taxon>Asteraceae</taxon>
        <taxon>Asteroideae</taxon>
        <taxon>Heliantheae alliance</taxon>
        <taxon>Eupatorieae</taxon>
        <taxon>Mikania</taxon>
    </lineage>
</organism>
<reference evidence="1 2" key="1">
    <citation type="submission" date="2019-05" db="EMBL/GenBank/DDBJ databases">
        <title>Mikania micrantha, genome provides insights into the molecular mechanism of rapid growth.</title>
        <authorList>
            <person name="Liu B."/>
        </authorList>
    </citation>
    <scope>NUCLEOTIDE SEQUENCE [LARGE SCALE GENOMIC DNA]</scope>
    <source>
        <strain evidence="1">NLD-2019</strain>
        <tissue evidence="1">Leaf</tissue>
    </source>
</reference>
<sequence>MSGSPSACYNSENSWHLVSLVRIIFSIDLCVLIDLSRSAGLPFNVHLHGSKSFESLVKLLNASYKCCFMLYKSLPTKLHQPGLCSLMARHGLHTNNLFPRYLAKMSGTFTNDSVHEVFNQHLICNEHTLSLNTSHGKEAKPCNLAWKEAIVTMLIEYQVTFFSNTSKSSYLMSRPPCHAWTKVMGAVSHQSSMSGYAQQALAQQVALPTSLGQLDLTLKLVSAQQEECLKLCVSL</sequence>
<accession>A0A5N6PUG3</accession>
<dbReference type="Proteomes" id="UP000326396">
    <property type="component" value="Linkage Group LG10"/>
</dbReference>
<protein>
    <submittedName>
        <fullName evidence="1">Uncharacterized protein</fullName>
    </submittedName>
</protein>
<evidence type="ECO:0000313" key="1">
    <source>
        <dbReference type="EMBL" id="KAD7116737.1"/>
    </source>
</evidence>
<gene>
    <name evidence="1" type="ORF">E3N88_04005</name>
</gene>
<evidence type="ECO:0000313" key="2">
    <source>
        <dbReference type="Proteomes" id="UP000326396"/>
    </source>
</evidence>